<organism evidence="3 4">
    <name type="scientific">Rugamonas apoptosis</name>
    <dbReference type="NCBI Taxonomy" id="2758570"/>
    <lineage>
        <taxon>Bacteria</taxon>
        <taxon>Pseudomonadati</taxon>
        <taxon>Pseudomonadota</taxon>
        <taxon>Betaproteobacteria</taxon>
        <taxon>Burkholderiales</taxon>
        <taxon>Oxalobacteraceae</taxon>
        <taxon>Telluria group</taxon>
        <taxon>Rugamonas</taxon>
    </lineage>
</organism>
<dbReference type="GO" id="GO:0030288">
    <property type="term" value="C:outer membrane-bounded periplasmic space"/>
    <property type="evidence" value="ECO:0007669"/>
    <property type="project" value="TreeGrafter"/>
</dbReference>
<dbReference type="Proteomes" id="UP000573499">
    <property type="component" value="Unassembled WGS sequence"/>
</dbReference>
<dbReference type="Gene3D" id="3.40.190.10">
    <property type="entry name" value="Periplasmic binding protein-like II"/>
    <property type="match status" value="2"/>
</dbReference>
<gene>
    <name evidence="3" type="ORF">H3H39_26815</name>
</gene>
<name>A0A7W2FFJ4_9BURK</name>
<dbReference type="PANTHER" id="PTHR30006">
    <property type="entry name" value="THIAMINE-BINDING PERIPLASMIC PROTEIN-RELATED"/>
    <property type="match status" value="1"/>
</dbReference>
<keyword evidence="1 2" id="KW-0732">Signal</keyword>
<feature type="signal peptide" evidence="2">
    <location>
        <begin position="1"/>
        <end position="23"/>
    </location>
</feature>
<sequence>MPKVPATALALSASMFFTSLTFAQTVPAGYPASYAATIAAAVKEGTLVIYSTTDSKAVEPLIRDFRAEYPGITVEYNDMNSTEIYNRFLSEQAAGGASADLTWSSAMDLQMKLVHDGGALQYKTPEATHIPAWANWKDMAYGTTFEPAAFVYNKRLVSDAEVPQTHAELAKLVTDKPEKFGKKVTAFDIEKSGVGYMYITQDAKANPDFWNFARSVQHAGLRVQSSVGIMLERIASGEQLIGFNLHGSYAYARAKKDPSIGVVIPKDYVLVMSRVIFISKGARHPNAAKLWLDYTLSKRGQSVIANQAELYSLRTDVEGESTAAALARLRPGVLKPIPLNEELLGNLDQKRRLDFFKQWKEAAVK</sequence>
<proteinExistence type="predicted"/>
<evidence type="ECO:0000313" key="4">
    <source>
        <dbReference type="Proteomes" id="UP000573499"/>
    </source>
</evidence>
<dbReference type="InterPro" id="IPR006059">
    <property type="entry name" value="SBP"/>
</dbReference>
<evidence type="ECO:0000256" key="1">
    <source>
        <dbReference type="ARBA" id="ARBA00022729"/>
    </source>
</evidence>
<dbReference type="SUPFAM" id="SSF53850">
    <property type="entry name" value="Periplasmic binding protein-like II"/>
    <property type="match status" value="1"/>
</dbReference>
<dbReference type="RefSeq" id="WP_182157576.1">
    <property type="nucleotide sequence ID" value="NZ_JACEZU010000021.1"/>
</dbReference>
<keyword evidence="4" id="KW-1185">Reference proteome</keyword>
<reference evidence="3 4" key="1">
    <citation type="submission" date="2020-07" db="EMBL/GenBank/DDBJ databases">
        <title>Novel species isolated from subtropical streams in China.</title>
        <authorList>
            <person name="Lu H."/>
        </authorList>
    </citation>
    <scope>NUCLEOTIDE SEQUENCE [LARGE SCALE GENOMIC DNA]</scope>
    <source>
        <strain evidence="3 4">LX47W</strain>
    </source>
</reference>
<evidence type="ECO:0000313" key="3">
    <source>
        <dbReference type="EMBL" id="MBA5690654.1"/>
    </source>
</evidence>
<protein>
    <submittedName>
        <fullName evidence="3">ABC transporter substrate-binding protein</fullName>
    </submittedName>
</protein>
<comment type="caution">
    <text evidence="3">The sequence shown here is derived from an EMBL/GenBank/DDBJ whole genome shotgun (WGS) entry which is preliminary data.</text>
</comment>
<feature type="chain" id="PRO_5031321407" evidence="2">
    <location>
        <begin position="24"/>
        <end position="365"/>
    </location>
</feature>
<accession>A0A7W2FFJ4</accession>
<evidence type="ECO:0000256" key="2">
    <source>
        <dbReference type="SAM" id="SignalP"/>
    </source>
</evidence>
<dbReference type="Pfam" id="PF13416">
    <property type="entry name" value="SBP_bac_8"/>
    <property type="match status" value="1"/>
</dbReference>
<dbReference type="PANTHER" id="PTHR30006:SF25">
    <property type="entry name" value="PHOSPHOGLYCERATE TRANSPORT REGULATORY PROTEIN PGTC"/>
    <property type="match status" value="1"/>
</dbReference>
<dbReference type="EMBL" id="JACEZU010000021">
    <property type="protein sequence ID" value="MBA5690654.1"/>
    <property type="molecule type" value="Genomic_DNA"/>
</dbReference>
<dbReference type="AlphaFoldDB" id="A0A7W2FFJ4"/>